<keyword evidence="1" id="KW-0472">Membrane</keyword>
<proteinExistence type="predicted"/>
<sequence length="607" mass="63829">MRFVLAIAAFIVAAAMIVLGIAQRTVFLAPANVTLSMTVPGNGPFTVIDPSALISHKGNQTVSVRGSGTVYMSYGRTADMEAWLGDQSFTRIGFDEKTEELTSEVIAGVNEFEASDSADPTADAVDAAKPNPAGSDLWLEEFSGDNAITTTINVPEGISVLVASDGTDPAPKNVRISWPLDNSTPWAGPLIAGGALILLVGLLLYLWAIIHMRRSRGPRRNLPKGPRMPKLPRAPRPKTIKQSEITGGGRRRSIGRSSRIAFLPVLAISGLVLSGCSADFWPSFQATSTVSSIPSPDVTAPPEGAEDIPAAAVTVPQLERIVRKIAVLTGDADTARDADALATRFDGPALGLRRSNYRIRGTIPEYAAPPAIPASPLSYNVPQQSNTWPRVVLTVIQNQDDPTLAPMTLVMTQKTPRDNYLVEYAIPLEADAQMPEVAPASIGAPIVNPDSKLLSLPPNQVASAYGDILMQGEASPFFPLFQAEGDTLRAQVGLEGKNLRRAALPATANIEFANTVGSGATIALATNDSGAIVAVNLDETETVRPNDGGTVGPEGAAKALSGVDKTAKGVTTSYGDQLLFYVPAAGSNDKIVLLGWAQGLISSSEVP</sequence>
<feature type="transmembrane region" description="Helical" evidence="1">
    <location>
        <begin position="186"/>
        <end position="210"/>
    </location>
</feature>
<comment type="caution">
    <text evidence="3">The sequence shown here is derived from an EMBL/GenBank/DDBJ whole genome shotgun (WGS) entry which is preliminary data.</text>
</comment>
<dbReference type="Pfam" id="PF26366">
    <property type="entry name" value="DUF8094"/>
    <property type="match status" value="1"/>
</dbReference>
<evidence type="ECO:0000259" key="2">
    <source>
        <dbReference type="Pfam" id="PF26366"/>
    </source>
</evidence>
<feature type="domain" description="DUF8094" evidence="2">
    <location>
        <begin position="311"/>
        <end position="600"/>
    </location>
</feature>
<dbReference type="Proteomes" id="UP001596306">
    <property type="component" value="Unassembled WGS sequence"/>
</dbReference>
<evidence type="ECO:0000256" key="1">
    <source>
        <dbReference type="SAM" id="Phobius"/>
    </source>
</evidence>
<accession>A0ABW1VEI8</accession>
<dbReference type="EMBL" id="JBHSTP010000001">
    <property type="protein sequence ID" value="MFC6355268.1"/>
    <property type="molecule type" value="Genomic_DNA"/>
</dbReference>
<name>A0ABW1VEI8_9MICO</name>
<dbReference type="RefSeq" id="WP_386727849.1">
    <property type="nucleotide sequence ID" value="NZ_JBHSTP010000001.1"/>
</dbReference>
<evidence type="ECO:0000313" key="4">
    <source>
        <dbReference type="Proteomes" id="UP001596306"/>
    </source>
</evidence>
<keyword evidence="1" id="KW-1133">Transmembrane helix</keyword>
<keyword evidence="4" id="KW-1185">Reference proteome</keyword>
<keyword evidence="1" id="KW-0812">Transmembrane</keyword>
<reference evidence="4" key="1">
    <citation type="journal article" date="2019" name="Int. J. Syst. Evol. Microbiol.">
        <title>The Global Catalogue of Microorganisms (GCM) 10K type strain sequencing project: providing services to taxonomists for standard genome sequencing and annotation.</title>
        <authorList>
            <consortium name="The Broad Institute Genomics Platform"/>
            <consortium name="The Broad Institute Genome Sequencing Center for Infectious Disease"/>
            <person name="Wu L."/>
            <person name="Ma J."/>
        </authorList>
    </citation>
    <scope>NUCLEOTIDE SEQUENCE [LARGE SCALE GENOMIC DNA]</scope>
    <source>
        <strain evidence="4">CCUG 43304</strain>
    </source>
</reference>
<organism evidence="3 4">
    <name type="scientific">Luethyella okanaganae</name>
    <dbReference type="NCBI Taxonomy" id="69372"/>
    <lineage>
        <taxon>Bacteria</taxon>
        <taxon>Bacillati</taxon>
        <taxon>Actinomycetota</taxon>
        <taxon>Actinomycetes</taxon>
        <taxon>Micrococcales</taxon>
        <taxon>Microbacteriaceae</taxon>
        <taxon>Luethyella</taxon>
    </lineage>
</organism>
<dbReference type="InterPro" id="IPR058407">
    <property type="entry name" value="DUF8094"/>
</dbReference>
<feature type="transmembrane region" description="Helical" evidence="1">
    <location>
        <begin position="260"/>
        <end position="281"/>
    </location>
</feature>
<protein>
    <recommendedName>
        <fullName evidence="2">DUF8094 domain-containing protein</fullName>
    </recommendedName>
</protein>
<gene>
    <name evidence="3" type="ORF">ACFQB0_03980</name>
</gene>
<evidence type="ECO:0000313" key="3">
    <source>
        <dbReference type="EMBL" id="MFC6355268.1"/>
    </source>
</evidence>